<keyword evidence="10" id="KW-0106">Calcium</keyword>
<name>A0ABC9WZW3_GRUJA</name>
<evidence type="ECO:0000259" key="15">
    <source>
        <dbReference type="PROSITE" id="PS50009"/>
    </source>
</evidence>
<dbReference type="FunFam" id="1.10.840.10:FF:000003">
    <property type="entry name" value="Ras guanyl-releasing protein 3 isoform 1"/>
    <property type="match status" value="1"/>
</dbReference>
<evidence type="ECO:0000259" key="16">
    <source>
        <dbReference type="PROSITE" id="PS50081"/>
    </source>
</evidence>
<dbReference type="InterPro" id="IPR002219">
    <property type="entry name" value="PKC_DAG/PE"/>
</dbReference>
<dbReference type="GO" id="GO:0005737">
    <property type="term" value="C:cytoplasm"/>
    <property type="evidence" value="ECO:0007669"/>
    <property type="project" value="UniProtKB-SubCell"/>
</dbReference>
<dbReference type="InterPro" id="IPR001895">
    <property type="entry name" value="RASGEF_cat_dom"/>
</dbReference>
<dbReference type="Pfam" id="PF00617">
    <property type="entry name" value="RasGEF"/>
    <property type="match status" value="1"/>
</dbReference>
<dbReference type="PANTHER" id="PTHR23113:SF174">
    <property type="entry name" value="RAS GUANYL-RELEASING PROTEIN 1"/>
    <property type="match status" value="1"/>
</dbReference>
<keyword evidence="7" id="KW-0677">Repeat</keyword>
<dbReference type="SUPFAM" id="SSF57889">
    <property type="entry name" value="Cysteine-rich domain"/>
    <property type="match status" value="1"/>
</dbReference>
<comment type="similarity">
    <text evidence="3">Belongs to the RASGRP family.</text>
</comment>
<accession>A0ABC9WZW3</accession>
<evidence type="ECO:0000256" key="1">
    <source>
        <dbReference type="ARBA" id="ARBA00004370"/>
    </source>
</evidence>
<dbReference type="EMBL" id="BAAFJT010000005">
    <property type="protein sequence ID" value="GAB0190560.1"/>
    <property type="molecule type" value="Genomic_DNA"/>
</dbReference>
<keyword evidence="9" id="KW-0862">Zinc</keyword>
<feature type="domain" description="Phorbol-ester/DAG-type" evidence="16">
    <location>
        <begin position="360"/>
        <end position="389"/>
    </location>
</feature>
<dbReference type="Gene3D" id="6.10.250.2730">
    <property type="match status" value="1"/>
</dbReference>
<evidence type="ECO:0000256" key="11">
    <source>
        <dbReference type="ARBA" id="ARBA00023054"/>
    </source>
</evidence>
<evidence type="ECO:0000256" key="3">
    <source>
        <dbReference type="ARBA" id="ARBA00009566"/>
    </source>
</evidence>
<gene>
    <name evidence="17" type="ORF">GRJ2_001521300</name>
</gene>
<dbReference type="Gene3D" id="1.20.870.10">
    <property type="entry name" value="Son of sevenless (SoS) protein Chain: S domain 1"/>
    <property type="match status" value="1"/>
</dbReference>
<evidence type="ECO:0000256" key="14">
    <source>
        <dbReference type="SAM" id="Coils"/>
    </source>
</evidence>
<keyword evidence="18" id="KW-1185">Reference proteome</keyword>
<dbReference type="InterPro" id="IPR046349">
    <property type="entry name" value="C1-like_sf"/>
</dbReference>
<dbReference type="CDD" id="cd00155">
    <property type="entry name" value="RasGEF"/>
    <property type="match status" value="1"/>
</dbReference>
<evidence type="ECO:0000256" key="2">
    <source>
        <dbReference type="ARBA" id="ARBA00004496"/>
    </source>
</evidence>
<dbReference type="AlphaFoldDB" id="A0ABC9WZW3"/>
<dbReference type="PROSITE" id="PS50009">
    <property type="entry name" value="RASGEF_CAT"/>
    <property type="match status" value="1"/>
</dbReference>
<keyword evidence="8" id="KW-0863">Zinc-finger</keyword>
<evidence type="ECO:0000256" key="5">
    <source>
        <dbReference type="ARBA" id="ARBA00022658"/>
    </source>
</evidence>
<evidence type="ECO:0000256" key="9">
    <source>
        <dbReference type="ARBA" id="ARBA00022833"/>
    </source>
</evidence>
<dbReference type="GO" id="GO:0016020">
    <property type="term" value="C:membrane"/>
    <property type="evidence" value="ECO:0007669"/>
    <property type="project" value="UniProtKB-SubCell"/>
</dbReference>
<dbReference type="SUPFAM" id="SSF48366">
    <property type="entry name" value="Ras GEF"/>
    <property type="match status" value="1"/>
</dbReference>
<comment type="subcellular location">
    <subcellularLocation>
        <location evidence="2">Cytoplasm</location>
    </subcellularLocation>
    <subcellularLocation>
        <location evidence="1">Membrane</location>
    </subcellularLocation>
</comment>
<keyword evidence="4" id="KW-0963">Cytoplasm</keyword>
<organism evidence="17 18">
    <name type="scientific">Grus japonensis</name>
    <name type="common">Japanese crane</name>
    <name type="synonym">Red-crowned crane</name>
    <dbReference type="NCBI Taxonomy" id="30415"/>
    <lineage>
        <taxon>Eukaryota</taxon>
        <taxon>Metazoa</taxon>
        <taxon>Chordata</taxon>
        <taxon>Craniata</taxon>
        <taxon>Vertebrata</taxon>
        <taxon>Euteleostomi</taxon>
        <taxon>Archelosauria</taxon>
        <taxon>Archosauria</taxon>
        <taxon>Dinosauria</taxon>
        <taxon>Saurischia</taxon>
        <taxon>Theropoda</taxon>
        <taxon>Coelurosauria</taxon>
        <taxon>Aves</taxon>
        <taxon>Neognathae</taxon>
        <taxon>Neoaves</taxon>
        <taxon>Gruiformes</taxon>
        <taxon>Gruidae</taxon>
        <taxon>Grus</taxon>
    </lineage>
</organism>
<dbReference type="SMART" id="SM00147">
    <property type="entry name" value="RasGEF"/>
    <property type="match status" value="1"/>
</dbReference>
<proteinExistence type="inferred from homology"/>
<dbReference type="Pfam" id="PF00130">
    <property type="entry name" value="C1_1"/>
    <property type="match status" value="1"/>
</dbReference>
<dbReference type="Gene3D" id="3.30.60.20">
    <property type="match status" value="1"/>
</dbReference>
<dbReference type="PANTHER" id="PTHR23113">
    <property type="entry name" value="GUANINE NUCLEOTIDE EXCHANGE FACTOR"/>
    <property type="match status" value="1"/>
</dbReference>
<keyword evidence="5 13" id="KW-0344">Guanine-nucleotide releasing factor</keyword>
<dbReference type="InterPro" id="IPR008937">
    <property type="entry name" value="Ras-like_GEF"/>
</dbReference>
<keyword evidence="12" id="KW-0472">Membrane</keyword>
<evidence type="ECO:0000256" key="6">
    <source>
        <dbReference type="ARBA" id="ARBA00022723"/>
    </source>
</evidence>
<evidence type="ECO:0000256" key="13">
    <source>
        <dbReference type="PROSITE-ProRule" id="PRU00168"/>
    </source>
</evidence>
<evidence type="ECO:0000256" key="10">
    <source>
        <dbReference type="ARBA" id="ARBA00022837"/>
    </source>
</evidence>
<evidence type="ECO:0000256" key="12">
    <source>
        <dbReference type="ARBA" id="ARBA00023136"/>
    </source>
</evidence>
<keyword evidence="6" id="KW-0479">Metal-binding</keyword>
<dbReference type="CDD" id="cd22290">
    <property type="entry name" value="cc_RasGRP1_C"/>
    <property type="match status" value="1"/>
</dbReference>
<evidence type="ECO:0000313" key="17">
    <source>
        <dbReference type="EMBL" id="GAB0190560.1"/>
    </source>
</evidence>
<dbReference type="InterPro" id="IPR023578">
    <property type="entry name" value="Ras_GEF_dom_sf"/>
</dbReference>
<dbReference type="InterPro" id="IPR036964">
    <property type="entry name" value="RASGEF_cat_dom_sf"/>
</dbReference>
<feature type="domain" description="Ras-GEF" evidence="15">
    <location>
        <begin position="150"/>
        <end position="394"/>
    </location>
</feature>
<comment type="caution">
    <text evidence="17">The sequence shown here is derived from an EMBL/GenBank/DDBJ whole genome shotgun (WGS) entry which is preliminary data.</text>
</comment>
<feature type="coiled-coil region" evidence="14">
    <location>
        <begin position="540"/>
        <end position="574"/>
    </location>
</feature>
<evidence type="ECO:0000313" key="18">
    <source>
        <dbReference type="Proteomes" id="UP001623348"/>
    </source>
</evidence>
<sequence length="589" mass="67499">MGTLGKRRENQQPAQACSTAPESALELKQISHCPSLSNLTQVTMVPLGHLAKGATLEDLLETCIQSFGEAVMFNVDLQYWITEFWVMFKMDSQLSTTMEEFQELVKANGEELHCRLIDTTQMDWSRKLTQRVKANTSKKRKVSLLFDHLEPEELSDHLTYLEFKSFRRISFLDYQNYIVNSCVKENPTMERSIALCNGISQWVQLMVLSRPTPQLRAEVFIKFIHVAQKLHQLQNFNTLMAVIGGLCHSSISRLKETSSCVPHDVIKVFNEMTELLSSYRNYDSYRRAYNECSNFKIPILGVHLKDLISLHEGMPDYLEDKKINIYKLYSLYNHINELIQLQEMPLPLEANMDLVHLLTLWGVIKQGYRCKDCGMNCHKQCKDLVVIECKRRPKTSVADSSPTSALASSLCPVGVKEQFHGQEEGPFTFPNGEAVEHNEDSKDRTIMLMGSSAQKISVRLKPAVVHKGTQTDPVLLAGDVSRRQTEKKEYRMPENPYLQAAPPSPCPSPILGRRKAYVKWENKDSSQKMKEEHHSCKPSYQELEQERNILKADNEGLKIQLEQAHKTIESLTIQRRNHVVDNLQHRDCS</sequence>
<dbReference type="Proteomes" id="UP001623348">
    <property type="component" value="Unassembled WGS sequence"/>
</dbReference>
<dbReference type="GO" id="GO:0008270">
    <property type="term" value="F:zinc ion binding"/>
    <property type="evidence" value="ECO:0007669"/>
    <property type="project" value="UniProtKB-KW"/>
</dbReference>
<dbReference type="Gene3D" id="1.10.840.10">
    <property type="entry name" value="Ras guanine-nucleotide exchange factors catalytic domain"/>
    <property type="match status" value="1"/>
</dbReference>
<protein>
    <submittedName>
        <fullName evidence="17">RAS guanyl-releasing protein 1</fullName>
    </submittedName>
</protein>
<keyword evidence="11 14" id="KW-0175">Coiled coil</keyword>
<evidence type="ECO:0000256" key="8">
    <source>
        <dbReference type="ARBA" id="ARBA00022771"/>
    </source>
</evidence>
<dbReference type="PROSITE" id="PS50081">
    <property type="entry name" value="ZF_DAG_PE_2"/>
    <property type="match status" value="1"/>
</dbReference>
<evidence type="ECO:0000256" key="4">
    <source>
        <dbReference type="ARBA" id="ARBA00022490"/>
    </source>
</evidence>
<dbReference type="GO" id="GO:0005085">
    <property type="term" value="F:guanyl-nucleotide exchange factor activity"/>
    <property type="evidence" value="ECO:0007669"/>
    <property type="project" value="UniProtKB-KW"/>
</dbReference>
<evidence type="ECO:0000256" key="7">
    <source>
        <dbReference type="ARBA" id="ARBA00022737"/>
    </source>
</evidence>
<reference evidence="17 18" key="1">
    <citation type="submission" date="2024-06" db="EMBL/GenBank/DDBJ databases">
        <title>The draft genome of Grus japonensis, version 3.</title>
        <authorList>
            <person name="Nabeshima K."/>
            <person name="Suzuki S."/>
            <person name="Onuma M."/>
        </authorList>
    </citation>
    <scope>NUCLEOTIDE SEQUENCE [LARGE SCALE GENOMIC DNA]</scope>
    <source>
        <strain evidence="17 18">451A</strain>
    </source>
</reference>